<evidence type="ECO:0000313" key="4">
    <source>
        <dbReference type="Proteomes" id="UP000198432"/>
    </source>
</evidence>
<dbReference type="OrthoDB" id="1438991at2"/>
<protein>
    <submittedName>
        <fullName evidence="3">Four helix bundle sensory module for signal transduction</fullName>
    </submittedName>
</protein>
<keyword evidence="1" id="KW-1133">Transmembrane helix</keyword>
<dbReference type="Proteomes" id="UP000198432">
    <property type="component" value="Unassembled WGS sequence"/>
</dbReference>
<evidence type="ECO:0000313" key="3">
    <source>
        <dbReference type="EMBL" id="SNS11546.1"/>
    </source>
</evidence>
<gene>
    <name evidence="3" type="ORF">SAMN06296052_102177</name>
</gene>
<proteinExistence type="predicted"/>
<feature type="transmembrane region" description="Helical" evidence="1">
    <location>
        <begin position="12"/>
        <end position="31"/>
    </location>
</feature>
<keyword evidence="1" id="KW-0812">Transmembrane</keyword>
<keyword evidence="4" id="KW-1185">Reference proteome</keyword>
<accession>A0A239BUF1</accession>
<feature type="domain" description="Chemotaxis methyl-accepting receptor HlyB-like 4HB MCP" evidence="2">
    <location>
        <begin position="10"/>
        <end position="182"/>
    </location>
</feature>
<organism evidence="3 4">
    <name type="scientific">Pontibacter ummariensis</name>
    <dbReference type="NCBI Taxonomy" id="1610492"/>
    <lineage>
        <taxon>Bacteria</taxon>
        <taxon>Pseudomonadati</taxon>
        <taxon>Bacteroidota</taxon>
        <taxon>Cytophagia</taxon>
        <taxon>Cytophagales</taxon>
        <taxon>Hymenobacteraceae</taxon>
        <taxon>Pontibacter</taxon>
    </lineage>
</organism>
<keyword evidence="1" id="KW-0472">Membrane</keyword>
<dbReference type="InterPro" id="IPR024478">
    <property type="entry name" value="HlyB_4HB_MCP"/>
</dbReference>
<dbReference type="Pfam" id="PF12729">
    <property type="entry name" value="4HB_MCP_1"/>
    <property type="match status" value="1"/>
</dbReference>
<reference evidence="4" key="1">
    <citation type="submission" date="2017-06" db="EMBL/GenBank/DDBJ databases">
        <authorList>
            <person name="Varghese N."/>
            <person name="Submissions S."/>
        </authorList>
    </citation>
    <scope>NUCLEOTIDE SEQUENCE [LARGE SCALE GENOMIC DNA]</scope>
    <source>
        <strain evidence="4">NKM1</strain>
    </source>
</reference>
<evidence type="ECO:0000256" key="1">
    <source>
        <dbReference type="SAM" id="Phobius"/>
    </source>
</evidence>
<name>A0A239BUF1_9BACT</name>
<dbReference type="RefSeq" id="WP_089317657.1">
    <property type="nucleotide sequence ID" value="NZ_FZOQ01000002.1"/>
</dbReference>
<evidence type="ECO:0000259" key="2">
    <source>
        <dbReference type="Pfam" id="PF12729"/>
    </source>
</evidence>
<dbReference type="AlphaFoldDB" id="A0A239BUF1"/>
<feature type="transmembrane region" description="Helical" evidence="1">
    <location>
        <begin position="190"/>
        <end position="210"/>
    </location>
</feature>
<sequence length="227" mass="25750">MSWNFAIGQRNKVALALGVVFLIIVLANWFVSYSMQQIGTQFQSVYEDRLVPALDISAMLERYYQNRMFLEEHLLSGSEEQTKLEERIANNHQEVDSLLAKFETTYLTNQESIDLREFKKASSNLEEVQLEIISLSKNGDKAAATGLFKTKGLKAFQDLLDPLHDLSLLQEQVGHELYASAERRLNSLKVLSYLVIGLAIVLALLVGTLLQTSRKLKGTETQRFHLN</sequence>
<dbReference type="EMBL" id="FZOQ01000002">
    <property type="protein sequence ID" value="SNS11546.1"/>
    <property type="molecule type" value="Genomic_DNA"/>
</dbReference>